<proteinExistence type="predicted"/>
<dbReference type="Proteomes" id="UP000198582">
    <property type="component" value="Unassembled WGS sequence"/>
</dbReference>
<gene>
    <name evidence="2" type="ORF">SAMN04489732_107170</name>
</gene>
<organism evidence="2 3">
    <name type="scientific">Amycolatopsis saalfeldensis</name>
    <dbReference type="NCBI Taxonomy" id="394193"/>
    <lineage>
        <taxon>Bacteria</taxon>
        <taxon>Bacillati</taxon>
        <taxon>Actinomycetota</taxon>
        <taxon>Actinomycetes</taxon>
        <taxon>Pseudonocardiales</taxon>
        <taxon>Pseudonocardiaceae</taxon>
        <taxon>Amycolatopsis</taxon>
    </lineage>
</organism>
<reference evidence="2 3" key="1">
    <citation type="submission" date="2016-10" db="EMBL/GenBank/DDBJ databases">
        <authorList>
            <person name="de Groot N.N."/>
        </authorList>
    </citation>
    <scope>NUCLEOTIDE SEQUENCE [LARGE SCALE GENOMIC DNA]</scope>
    <source>
        <strain evidence="2 3">DSM 44993</strain>
    </source>
</reference>
<name>A0A1H8XFG6_9PSEU</name>
<evidence type="ECO:0000313" key="2">
    <source>
        <dbReference type="EMBL" id="SEP38635.1"/>
    </source>
</evidence>
<sequence length="188" mass="19563">MNGCRSGPLLQRASRQSSVTRMIVLPGVRLPGLNAARASASGRTEGFDRPSRTRAAMPVSWARSASTTKKTARPPRGWIRGGSAMVTSMPRARPSRVEDRPADHEVGLTGVFGVFAVQAQEGVPAEGERAVPAGGPAGADDPSAELAGELHREPARPNTRCPTVSPGGAVPQLGHDARQLVPGHASRG</sequence>
<dbReference type="EMBL" id="FOEF01000007">
    <property type="protein sequence ID" value="SEP38635.1"/>
    <property type="molecule type" value="Genomic_DNA"/>
</dbReference>
<feature type="region of interest" description="Disordered" evidence="1">
    <location>
        <begin position="41"/>
        <end position="101"/>
    </location>
</feature>
<evidence type="ECO:0000256" key="1">
    <source>
        <dbReference type="SAM" id="MobiDB-lite"/>
    </source>
</evidence>
<protein>
    <submittedName>
        <fullName evidence="2">Uncharacterized protein</fullName>
    </submittedName>
</protein>
<evidence type="ECO:0000313" key="3">
    <source>
        <dbReference type="Proteomes" id="UP000198582"/>
    </source>
</evidence>
<dbReference type="AlphaFoldDB" id="A0A1H8XFG6"/>
<feature type="compositionally biased region" description="Low complexity" evidence="1">
    <location>
        <begin position="130"/>
        <end position="145"/>
    </location>
</feature>
<feature type="region of interest" description="Disordered" evidence="1">
    <location>
        <begin position="125"/>
        <end position="188"/>
    </location>
</feature>
<keyword evidence="3" id="KW-1185">Reference proteome</keyword>
<accession>A0A1H8XFG6</accession>
<dbReference type="STRING" id="394193.SAMN04489732_107170"/>